<accession>A0A2C9V6R1</accession>
<name>A0A2C9V6R1_MANES</name>
<proteinExistence type="predicted"/>
<evidence type="ECO:0000313" key="1">
    <source>
        <dbReference type="EMBL" id="OAY39740.1"/>
    </source>
</evidence>
<organism evidence="1">
    <name type="scientific">Manihot esculenta</name>
    <name type="common">Cassava</name>
    <name type="synonym">Jatropha manihot</name>
    <dbReference type="NCBI Taxonomy" id="3983"/>
    <lineage>
        <taxon>Eukaryota</taxon>
        <taxon>Viridiplantae</taxon>
        <taxon>Streptophyta</taxon>
        <taxon>Embryophyta</taxon>
        <taxon>Tracheophyta</taxon>
        <taxon>Spermatophyta</taxon>
        <taxon>Magnoliopsida</taxon>
        <taxon>eudicotyledons</taxon>
        <taxon>Gunneridae</taxon>
        <taxon>Pentapetalae</taxon>
        <taxon>rosids</taxon>
        <taxon>fabids</taxon>
        <taxon>Malpighiales</taxon>
        <taxon>Euphorbiaceae</taxon>
        <taxon>Crotonoideae</taxon>
        <taxon>Manihoteae</taxon>
        <taxon>Manihot</taxon>
    </lineage>
</organism>
<sequence length="44" mass="5162">MLTRYCKQLYYRANLLSSADKNHHLTTRLSIDNKTKSSSHKSHL</sequence>
<dbReference type="EMBL" id="CM004396">
    <property type="protein sequence ID" value="OAY39740.1"/>
    <property type="molecule type" value="Genomic_DNA"/>
</dbReference>
<gene>
    <name evidence="1" type="ORF">MANES_10G118600</name>
</gene>
<reference evidence="1" key="1">
    <citation type="submission" date="2016-02" db="EMBL/GenBank/DDBJ databases">
        <title>WGS assembly of Manihot esculenta.</title>
        <authorList>
            <person name="Bredeson J.V."/>
            <person name="Prochnik S.E."/>
            <person name="Lyons J.B."/>
            <person name="Schmutz J."/>
            <person name="Grimwood J."/>
            <person name="Vrebalov J."/>
            <person name="Bart R.S."/>
            <person name="Amuge T."/>
            <person name="Ferguson M.E."/>
            <person name="Green R."/>
            <person name="Putnam N."/>
            <person name="Stites J."/>
            <person name="Rounsley S."/>
            <person name="Rokhsar D.S."/>
        </authorList>
    </citation>
    <scope>NUCLEOTIDE SEQUENCE [LARGE SCALE GENOMIC DNA]</scope>
    <source>
        <tissue evidence="1">Leaf</tissue>
    </source>
</reference>
<dbReference type="AlphaFoldDB" id="A0A2C9V6R1"/>
<protein>
    <submittedName>
        <fullName evidence="1">Uncharacterized protein</fullName>
    </submittedName>
</protein>